<protein>
    <recommendedName>
        <fullName evidence="5">DUF2620 domain-containing protein</fullName>
    </recommendedName>
</protein>
<evidence type="ECO:0000313" key="2">
    <source>
        <dbReference type="EMBL" id="OJG91736.1"/>
    </source>
</evidence>
<evidence type="ECO:0000313" key="4">
    <source>
        <dbReference type="Proteomes" id="UP000183039"/>
    </source>
</evidence>
<evidence type="ECO:0000313" key="1">
    <source>
        <dbReference type="EMBL" id="ALS01039.1"/>
    </source>
</evidence>
<dbReference type="Pfam" id="PF10941">
    <property type="entry name" value="DUF2620"/>
    <property type="match status" value="1"/>
</dbReference>
<dbReference type="Proteomes" id="UP000065511">
    <property type="component" value="Chromosome"/>
</dbReference>
<dbReference type="AlphaFoldDB" id="A0A0S3K9R7"/>
<accession>A0A0S3K9R7</accession>
<dbReference type="InterPro" id="IPR021238">
    <property type="entry name" value="DUF2620"/>
</dbReference>
<dbReference type="OrthoDB" id="5191605at2"/>
<evidence type="ECO:0000313" key="3">
    <source>
        <dbReference type="Proteomes" id="UP000065511"/>
    </source>
</evidence>
<organism evidence="2 4">
    <name type="scientific">Enterococcus silesiacus</name>
    <dbReference type="NCBI Taxonomy" id="332949"/>
    <lineage>
        <taxon>Bacteria</taxon>
        <taxon>Bacillati</taxon>
        <taxon>Bacillota</taxon>
        <taxon>Bacilli</taxon>
        <taxon>Lactobacillales</taxon>
        <taxon>Enterococcaceae</taxon>
        <taxon>Enterococcus</taxon>
    </lineage>
</organism>
<sequence length="122" mass="12647">MKKIVIGGQIEKATIEELLQKYGKGNYEITVKTDIDAAMALKSGAADYYFGACNTGGGGALAMAIALLGGDKTATLGMPGTTATEEEIIQSVAAGKIAFGFTSQDMEFIISNVMKALEAKGE</sequence>
<reference evidence="1 3" key="2">
    <citation type="submission" date="2015-12" db="EMBL/GenBank/DDBJ databases">
        <authorList>
            <person name="Lauer A."/>
            <person name="Humrighouse B."/>
            <person name="Loparev V."/>
            <person name="Shewmaker P.L."/>
            <person name="Whitney A.M."/>
            <person name="McLaughlin R.W."/>
        </authorList>
    </citation>
    <scope>NUCLEOTIDE SEQUENCE [LARGE SCALE GENOMIC DNA]</scope>
    <source>
        <strain evidence="1 3">LMG 23085</strain>
    </source>
</reference>
<keyword evidence="3" id="KW-1185">Reference proteome</keyword>
<dbReference type="Proteomes" id="UP000183039">
    <property type="component" value="Unassembled WGS sequence"/>
</dbReference>
<reference evidence="2 4" key="1">
    <citation type="submission" date="2014-12" db="EMBL/GenBank/DDBJ databases">
        <title>Draft genome sequences of 29 type strains of Enterococci.</title>
        <authorList>
            <person name="Zhong Z."/>
            <person name="Sun Z."/>
            <person name="Liu W."/>
            <person name="Zhang W."/>
            <person name="Zhang H."/>
        </authorList>
    </citation>
    <scope>NUCLEOTIDE SEQUENCE [LARGE SCALE GENOMIC DNA]</scope>
    <source>
        <strain evidence="2 4">DSM 22801</strain>
    </source>
</reference>
<dbReference type="KEGG" id="ess:ATZ33_06550"/>
<dbReference type="RefSeq" id="WP_071877737.1">
    <property type="nucleotide sequence ID" value="NZ_JXLC01000011.1"/>
</dbReference>
<dbReference type="EMBL" id="JXLC01000011">
    <property type="protein sequence ID" value="OJG91736.1"/>
    <property type="molecule type" value="Genomic_DNA"/>
</dbReference>
<gene>
    <name evidence="1" type="ORF">ATZ33_06550</name>
    <name evidence="2" type="ORF">RV15_GL000403</name>
</gene>
<evidence type="ECO:0008006" key="5">
    <source>
        <dbReference type="Google" id="ProtNLM"/>
    </source>
</evidence>
<dbReference type="EMBL" id="CP013614">
    <property type="protein sequence ID" value="ALS01039.1"/>
    <property type="molecule type" value="Genomic_DNA"/>
</dbReference>
<name>A0A0S3K9R7_9ENTE</name>
<proteinExistence type="predicted"/>